<evidence type="ECO:0000313" key="9">
    <source>
        <dbReference type="Proteomes" id="UP001292079"/>
    </source>
</evidence>
<comment type="caution">
    <text evidence="8">The sequence shown here is derived from an EMBL/GenBank/DDBJ whole genome shotgun (WGS) entry which is preliminary data.</text>
</comment>
<keyword evidence="4 6" id="KW-1133">Transmembrane helix</keyword>
<feature type="transmembrane region" description="Helical" evidence="6">
    <location>
        <begin position="125"/>
        <end position="149"/>
    </location>
</feature>
<reference evidence="8" key="1">
    <citation type="submission" date="2022-04" db="EMBL/GenBank/DDBJ databases">
        <authorList>
            <person name="Xu L."/>
            <person name="Lv Z."/>
        </authorList>
    </citation>
    <scope>NUCLEOTIDE SEQUENCE</scope>
    <source>
        <strain evidence="8">LV_2022a</strain>
    </source>
</reference>
<dbReference type="Proteomes" id="UP001292079">
    <property type="component" value="Unassembled WGS sequence"/>
</dbReference>
<evidence type="ECO:0000256" key="4">
    <source>
        <dbReference type="ARBA" id="ARBA00022989"/>
    </source>
</evidence>
<feature type="transmembrane region" description="Helical" evidence="6">
    <location>
        <begin position="12"/>
        <end position="36"/>
    </location>
</feature>
<evidence type="ECO:0000256" key="5">
    <source>
        <dbReference type="ARBA" id="ARBA00023136"/>
    </source>
</evidence>
<evidence type="ECO:0000259" key="7">
    <source>
        <dbReference type="Pfam" id="PF10277"/>
    </source>
</evidence>
<dbReference type="EMBL" id="JALJAT010000002">
    <property type="protein sequence ID" value="KAK4473725.1"/>
    <property type="molecule type" value="Genomic_DNA"/>
</dbReference>
<evidence type="ECO:0000313" key="8">
    <source>
        <dbReference type="EMBL" id="KAK4473725.1"/>
    </source>
</evidence>
<keyword evidence="3 6" id="KW-0812">Transmembrane</keyword>
<evidence type="ECO:0000256" key="3">
    <source>
        <dbReference type="ARBA" id="ARBA00022692"/>
    </source>
</evidence>
<dbReference type="PANTHER" id="PTHR21324:SF2">
    <property type="entry name" value="EG:22E5.9 PROTEIN"/>
    <property type="match status" value="1"/>
</dbReference>
<evidence type="ECO:0000256" key="2">
    <source>
        <dbReference type="ARBA" id="ARBA00006565"/>
    </source>
</evidence>
<feature type="transmembrane region" description="Helical" evidence="6">
    <location>
        <begin position="56"/>
        <end position="79"/>
    </location>
</feature>
<accession>A0AAE2D885</accession>
<dbReference type="GO" id="GO:0012505">
    <property type="term" value="C:endomembrane system"/>
    <property type="evidence" value="ECO:0007669"/>
    <property type="project" value="UniProtKB-SubCell"/>
</dbReference>
<dbReference type="PANTHER" id="PTHR21324">
    <property type="entry name" value="FASTING-INDUCIBLE INTEGRAL MEMBRANE PROTEIN TM6P1-RELATED"/>
    <property type="match status" value="1"/>
</dbReference>
<dbReference type="InterPro" id="IPR019402">
    <property type="entry name" value="CWH43_N"/>
</dbReference>
<protein>
    <recommendedName>
        <fullName evidence="7">CWH43-like N-terminal domain-containing protein</fullName>
    </recommendedName>
</protein>
<evidence type="ECO:0000256" key="6">
    <source>
        <dbReference type="SAM" id="Phobius"/>
    </source>
</evidence>
<reference evidence="8" key="2">
    <citation type="journal article" date="2023" name="Infect Dis Poverty">
        <title>Chromosome-scale genome of the human blood fluke Schistosoma mekongi and its implications for public health.</title>
        <authorList>
            <person name="Zhou M."/>
            <person name="Xu L."/>
            <person name="Xu D."/>
            <person name="Chen W."/>
            <person name="Khan J."/>
            <person name="Hu Y."/>
            <person name="Huang H."/>
            <person name="Wei H."/>
            <person name="Zhang Y."/>
            <person name="Chusongsang P."/>
            <person name="Tanasarnprasert K."/>
            <person name="Hu X."/>
            <person name="Limpanont Y."/>
            <person name="Lv Z."/>
        </authorList>
    </citation>
    <scope>NUCLEOTIDE SEQUENCE</scope>
    <source>
        <strain evidence="8">LV_2022a</strain>
    </source>
</reference>
<sequence>MLISRRKVNPVWFSRIALIIAVAGLPPVYIASVYYGHVNALFPFVSSFGVFPPEKHWFQVLMISYSIFNIGGNCFWFIIARNKLLNVTQLFIPHIINSFIRSLMFISGLCLIGLSIFDMEDYNGIHYLMTVGNFMCHVLSILLGCCLMVKYFEKSFWFCCFRFMLIVNMITAAVSFVYFNMLGLPLLNTTNIYRMQPTDGGYWEFIYCAIAEWFLVIGCILFTLIITLETQRYGDILVRTKTRNNLSVQLMKVV</sequence>
<comment type="similarity">
    <text evidence="2">Belongs to the DRAM/TMEM150 family.</text>
</comment>
<feature type="transmembrane region" description="Helical" evidence="6">
    <location>
        <begin position="201"/>
        <end position="226"/>
    </location>
</feature>
<feature type="transmembrane region" description="Helical" evidence="6">
    <location>
        <begin position="99"/>
        <end position="119"/>
    </location>
</feature>
<dbReference type="Pfam" id="PF10277">
    <property type="entry name" value="Frag1"/>
    <property type="match status" value="1"/>
</dbReference>
<feature type="transmembrane region" description="Helical" evidence="6">
    <location>
        <begin position="156"/>
        <end position="181"/>
    </location>
</feature>
<feature type="domain" description="CWH43-like N-terminal" evidence="7">
    <location>
        <begin position="12"/>
        <end position="229"/>
    </location>
</feature>
<keyword evidence="5 6" id="KW-0472">Membrane</keyword>
<comment type="subcellular location">
    <subcellularLocation>
        <location evidence="1">Endomembrane system</location>
        <topology evidence="1">Multi-pass membrane protein</topology>
    </subcellularLocation>
</comment>
<gene>
    <name evidence="8" type="ORF">MN116_003068</name>
</gene>
<organism evidence="8 9">
    <name type="scientific">Schistosoma mekongi</name>
    <name type="common">Parasitic worm</name>
    <dbReference type="NCBI Taxonomy" id="38744"/>
    <lineage>
        <taxon>Eukaryota</taxon>
        <taxon>Metazoa</taxon>
        <taxon>Spiralia</taxon>
        <taxon>Lophotrochozoa</taxon>
        <taxon>Platyhelminthes</taxon>
        <taxon>Trematoda</taxon>
        <taxon>Digenea</taxon>
        <taxon>Strigeidida</taxon>
        <taxon>Schistosomatoidea</taxon>
        <taxon>Schistosomatidae</taxon>
        <taxon>Schistosoma</taxon>
    </lineage>
</organism>
<keyword evidence="9" id="KW-1185">Reference proteome</keyword>
<evidence type="ECO:0000256" key="1">
    <source>
        <dbReference type="ARBA" id="ARBA00004127"/>
    </source>
</evidence>
<name>A0AAE2D885_SCHME</name>
<proteinExistence type="inferred from homology"/>
<dbReference type="InterPro" id="IPR050911">
    <property type="entry name" value="DRAM/TMEM150_Autophagy_Mod"/>
</dbReference>
<dbReference type="AlphaFoldDB" id="A0AAE2D885"/>